<organism evidence="3 4">
    <name type="scientific">Nocardia higoensis</name>
    <dbReference type="NCBI Taxonomy" id="228599"/>
    <lineage>
        <taxon>Bacteria</taxon>
        <taxon>Bacillati</taxon>
        <taxon>Actinomycetota</taxon>
        <taxon>Actinomycetes</taxon>
        <taxon>Mycobacteriales</taxon>
        <taxon>Nocardiaceae</taxon>
        <taxon>Nocardia</taxon>
    </lineage>
</organism>
<evidence type="ECO:0000256" key="1">
    <source>
        <dbReference type="SAM" id="MobiDB-lite"/>
    </source>
</evidence>
<proteinExistence type="predicted"/>
<protein>
    <submittedName>
        <fullName evidence="3">PRC-barrel domain-containing protein</fullName>
    </submittedName>
</protein>
<reference evidence="3 4" key="1">
    <citation type="submission" date="2020-10" db="EMBL/GenBank/DDBJ databases">
        <title>Identification of Nocardia species via Next-generation sequencing and recognition of intraspecies genetic diversity.</title>
        <authorList>
            <person name="Li P."/>
            <person name="Li P."/>
            <person name="Lu B."/>
        </authorList>
    </citation>
    <scope>NUCLEOTIDE SEQUENCE [LARGE SCALE GENOMIC DNA]</scope>
    <source>
        <strain evidence="3 4">BJ06-0143</strain>
    </source>
</reference>
<evidence type="ECO:0000313" key="4">
    <source>
        <dbReference type="Proteomes" id="UP000707731"/>
    </source>
</evidence>
<feature type="region of interest" description="Disordered" evidence="1">
    <location>
        <begin position="113"/>
        <end position="146"/>
    </location>
</feature>
<keyword evidence="4" id="KW-1185">Reference proteome</keyword>
<gene>
    <name evidence="3" type="ORF">IU449_25670</name>
</gene>
<sequence>MIMAQSLLDSVIGSTVLDANGETVGAVEEIYIDDDSGSPTWVAVATDMVEGNSLVPLSGAQHRYDRESLRVQVSKERVRTAPHRDRDGGVSRRAEAELFAHYGIDPRRSGWDTYGRHRIHPGSEEPLTHGPATQPDRHASTRTEPVASVRLRRYVAAER</sequence>
<dbReference type="SUPFAM" id="SSF50346">
    <property type="entry name" value="PRC-barrel domain"/>
    <property type="match status" value="1"/>
</dbReference>
<accession>A0ABS0DHE3</accession>
<feature type="domain" description="PRC-barrel" evidence="2">
    <location>
        <begin position="7"/>
        <end position="60"/>
    </location>
</feature>
<dbReference type="InterPro" id="IPR027275">
    <property type="entry name" value="PRC-brl_dom"/>
</dbReference>
<dbReference type="EMBL" id="JADLQN010000007">
    <property type="protein sequence ID" value="MBF6357891.1"/>
    <property type="molecule type" value="Genomic_DNA"/>
</dbReference>
<dbReference type="InterPro" id="IPR014747">
    <property type="entry name" value="Bac_photo_RC_H_C"/>
</dbReference>
<dbReference type="InterPro" id="IPR011033">
    <property type="entry name" value="PRC_barrel-like_sf"/>
</dbReference>
<dbReference type="Gene3D" id="3.90.50.10">
    <property type="entry name" value="Photosynthetic Reaction Center, subunit H, domain 2"/>
    <property type="match status" value="1"/>
</dbReference>
<dbReference type="Pfam" id="PF05239">
    <property type="entry name" value="PRC"/>
    <property type="match status" value="1"/>
</dbReference>
<evidence type="ECO:0000259" key="2">
    <source>
        <dbReference type="Pfam" id="PF05239"/>
    </source>
</evidence>
<name>A0ABS0DHE3_9NOCA</name>
<comment type="caution">
    <text evidence="3">The sequence shown here is derived from an EMBL/GenBank/DDBJ whole genome shotgun (WGS) entry which is preliminary data.</text>
</comment>
<evidence type="ECO:0000313" key="3">
    <source>
        <dbReference type="EMBL" id="MBF6357891.1"/>
    </source>
</evidence>
<dbReference type="Proteomes" id="UP000707731">
    <property type="component" value="Unassembled WGS sequence"/>
</dbReference>